<dbReference type="RefSeq" id="WP_094488628.1">
    <property type="nucleotide sequence ID" value="NZ_JAGIBT010000001.1"/>
</dbReference>
<dbReference type="SUPFAM" id="SSF53335">
    <property type="entry name" value="S-adenosyl-L-methionine-dependent methyltransferases"/>
    <property type="match status" value="1"/>
</dbReference>
<dbReference type="Gene3D" id="3.40.50.150">
    <property type="entry name" value="Vaccinia Virus protein VP39"/>
    <property type="match status" value="1"/>
</dbReference>
<dbReference type="GO" id="GO:0032259">
    <property type="term" value="P:methylation"/>
    <property type="evidence" value="ECO:0007669"/>
    <property type="project" value="UniProtKB-KW"/>
</dbReference>
<evidence type="ECO:0000313" key="1">
    <source>
        <dbReference type="EMBL" id="MBS7823970.1"/>
    </source>
</evidence>
<keyword evidence="1" id="KW-0808">Transferase</keyword>
<dbReference type="Proteomes" id="UP000680020">
    <property type="component" value="Unassembled WGS sequence"/>
</dbReference>
<proteinExistence type="predicted"/>
<comment type="caution">
    <text evidence="1">The sequence shown here is derived from an EMBL/GenBank/DDBJ whole genome shotgun (WGS) entry which is preliminary data.</text>
</comment>
<accession>A0AB35BXN0</accession>
<organism evidence="1 2">
    <name type="scientific">Wohlfahrtiimonas chitiniclastica</name>
    <dbReference type="NCBI Taxonomy" id="400946"/>
    <lineage>
        <taxon>Bacteria</taxon>
        <taxon>Pseudomonadati</taxon>
        <taxon>Pseudomonadota</taxon>
        <taxon>Gammaproteobacteria</taxon>
        <taxon>Cardiobacteriales</taxon>
        <taxon>Ignatzschineriaceae</taxon>
        <taxon>Wohlfahrtiimonas</taxon>
    </lineage>
</organism>
<dbReference type="InterPro" id="IPR029063">
    <property type="entry name" value="SAM-dependent_MTases_sf"/>
</dbReference>
<protein>
    <submittedName>
        <fullName evidence="1">Methyltransferase</fullName>
    </submittedName>
</protein>
<dbReference type="GO" id="GO:0008168">
    <property type="term" value="F:methyltransferase activity"/>
    <property type="evidence" value="ECO:0007669"/>
    <property type="project" value="UniProtKB-KW"/>
</dbReference>
<dbReference type="AlphaFoldDB" id="A0AB35BXN0"/>
<gene>
    <name evidence="1" type="ORF">J7561_01975</name>
</gene>
<keyword evidence="1" id="KW-0489">Methyltransferase</keyword>
<sequence length="184" mass="21204">MSARFKKHLNYINSFIHSPRSVGTLMPSSPALCEAMVHQVNWHTPSLLVAELGAGDGVLTHHILRAMGQDAALYAYEINSIFFESLDEIHDPRLKICKVSAETLDQPFDIIFSCLPFLSLPLRISLRILKVTAQILEETQGTFILFQYTNRMEKLLSRYFDWEKQFVVKNFPPAFVYVCRPKRR</sequence>
<evidence type="ECO:0000313" key="2">
    <source>
        <dbReference type="Proteomes" id="UP000680020"/>
    </source>
</evidence>
<dbReference type="CDD" id="cd02440">
    <property type="entry name" value="AdoMet_MTases"/>
    <property type="match status" value="1"/>
</dbReference>
<reference evidence="1" key="1">
    <citation type="submission" date="2021-03" db="EMBL/GenBank/DDBJ databases">
        <title>Identification and antibiotic profiling of Wohlfahrtiimonas chitiniclastica, an underestimated human pathogen.</title>
        <authorList>
            <person name="Kopf A."/>
            <person name="Bunk B."/>
            <person name="Coldewey S."/>
            <person name="Gunzer F."/>
            <person name="Riedel T."/>
            <person name="Schroettner P."/>
        </authorList>
    </citation>
    <scope>NUCLEOTIDE SEQUENCE</scope>
    <source>
        <strain evidence="1">DSM 100917</strain>
    </source>
</reference>
<dbReference type="EMBL" id="JAGIBU010000001">
    <property type="protein sequence ID" value="MBS7823970.1"/>
    <property type="molecule type" value="Genomic_DNA"/>
</dbReference>
<name>A0AB35BXN0_9GAMM</name>